<dbReference type="AlphaFoldDB" id="A0A9D1GP26"/>
<dbReference type="PROSITE" id="PS51257">
    <property type="entry name" value="PROKAR_LIPOPROTEIN"/>
    <property type="match status" value="1"/>
</dbReference>
<gene>
    <name evidence="1" type="ORF">IAC35_01965</name>
</gene>
<name>A0A9D1GP26_9BACT</name>
<dbReference type="EMBL" id="DVLC01000039">
    <property type="protein sequence ID" value="HIT46607.1"/>
    <property type="molecule type" value="Genomic_DNA"/>
</dbReference>
<reference evidence="1" key="1">
    <citation type="submission" date="2020-10" db="EMBL/GenBank/DDBJ databases">
        <authorList>
            <person name="Gilroy R."/>
        </authorList>
    </citation>
    <scope>NUCLEOTIDE SEQUENCE</scope>
    <source>
        <strain evidence="1">ChiHecec2B26-709</strain>
    </source>
</reference>
<sequence length="869" mass="95055">MSKDLFLRLAVVAGLAMVAGGMLSGCEEPLVTPDPPTAELTLKSAGATDAVLVLKTSSISEYAWAVYSETPGTAPTADVLFMSGTVGNCVDGDNEFTVSGLEGNTDYTLYLAAKTVEDEYYQEILSAVITTTDYTEPLTVVEADYDGFRIHVNVPESVTSAGNALRYLVTDLFSYNMNKNGYFGVTPDAEFMASNGGLEYYIDKSQTLTFDNSEEQLYLHNFFVPGSPVVFRVGEFAWGENWSGEGYITPLFDYEGFMTDPDALANEADYWDGYHAETVVYLREPEPLDAEVDVQLDIQAVKGTITLTPQEGVYQYCVFVLDQATYDTMLGWLDNDESNLQWFVTTEQAFMNGARSLSGNQVLKLEDLYYDVPEDSHYHLLITSMGNEEGTSQSFQHLEFDTTPKTLDAPEITVTPVGGEVSSDPFSVTFNIKSTGSVPVTSAAYNANYESEWAGLLAYMDYSQILSSYGNAFSAAEVELINSEEGYDVTFNSVDGMATRLAVIGYNDENTPNVIEDGGPAVAVQTTPYQPADEKVDSPLFSELAGEWTMSAEVSEYDYNEGGYSSLGTRTAKVTIYNGLDDFPATLPEDVYANYPDMTAEEVDVLYEEFKLEAEAFNEKVRGQNRLLCVGFGFEEEGSPYPLFSSQTPYELFCNPDYSGYDVASLFYDFGPKWYIEVAADGTVTAPFNSVTMSPLTAWTYNGAYYLAGSNPDAGYLTYYYDGERIVDATFPVEVADDNATVVVSPFMATPDGYDAPVPFYPNAVAPSTYGATLGGYRIDTELTLTKGWTGDDAGTSAAPASVRGDNAASAPVFAPVYGGVRSVPAARPKSRTVVPESAKVKYEEVEIEVLTIDKFNEYLNSHRQSESR</sequence>
<organism evidence="1 2">
    <name type="scientific">Candidatus Cryptobacteroides merdipullorum</name>
    <dbReference type="NCBI Taxonomy" id="2840771"/>
    <lineage>
        <taxon>Bacteria</taxon>
        <taxon>Pseudomonadati</taxon>
        <taxon>Bacteroidota</taxon>
        <taxon>Bacteroidia</taxon>
        <taxon>Bacteroidales</taxon>
        <taxon>Candidatus Cryptobacteroides</taxon>
    </lineage>
</organism>
<protein>
    <submittedName>
        <fullName evidence="1">Uncharacterized protein</fullName>
    </submittedName>
</protein>
<accession>A0A9D1GP26</accession>
<reference evidence="1" key="2">
    <citation type="journal article" date="2021" name="PeerJ">
        <title>Extensive microbial diversity within the chicken gut microbiome revealed by metagenomics and culture.</title>
        <authorList>
            <person name="Gilroy R."/>
            <person name="Ravi A."/>
            <person name="Getino M."/>
            <person name="Pursley I."/>
            <person name="Horton D.L."/>
            <person name="Alikhan N.F."/>
            <person name="Baker D."/>
            <person name="Gharbi K."/>
            <person name="Hall N."/>
            <person name="Watson M."/>
            <person name="Adriaenssens E.M."/>
            <person name="Foster-Nyarko E."/>
            <person name="Jarju S."/>
            <person name="Secka A."/>
            <person name="Antonio M."/>
            <person name="Oren A."/>
            <person name="Chaudhuri R.R."/>
            <person name="La Ragione R."/>
            <person name="Hildebrand F."/>
            <person name="Pallen M.J."/>
        </authorList>
    </citation>
    <scope>NUCLEOTIDE SEQUENCE</scope>
    <source>
        <strain evidence="1">ChiHecec2B26-709</strain>
    </source>
</reference>
<evidence type="ECO:0000313" key="2">
    <source>
        <dbReference type="Proteomes" id="UP000886881"/>
    </source>
</evidence>
<evidence type="ECO:0000313" key="1">
    <source>
        <dbReference type="EMBL" id="HIT46607.1"/>
    </source>
</evidence>
<comment type="caution">
    <text evidence="1">The sequence shown here is derived from an EMBL/GenBank/DDBJ whole genome shotgun (WGS) entry which is preliminary data.</text>
</comment>
<proteinExistence type="predicted"/>
<dbReference type="Proteomes" id="UP000886881">
    <property type="component" value="Unassembled WGS sequence"/>
</dbReference>